<protein>
    <recommendedName>
        <fullName evidence="6">Aminopyrimidine aminohydrolase</fullName>
        <ecNumber evidence="5">3.5.99.2</ecNumber>
    </recommendedName>
</protein>
<gene>
    <name evidence="10" type="ORF">A9176_06825</name>
</gene>
<evidence type="ECO:0000313" key="10">
    <source>
        <dbReference type="EMBL" id="AQN80077.1"/>
    </source>
</evidence>
<sequence length="233" mass="27006">MKFSELAHEKSASLWLSSENHPFIKGIEDGTLPLSAFKAYLIQDNNYYVKNYLAIYDKILATSQDSQVIGALKSGIQAITAYDVDQQNGIYQGLNMTEDEIQQAEILLTTYQYTCHMHHAFDSYGEVHALAALLPCPWLYLEIFQEMLARKDYLKGTQQIYIDFVNSYADETFQAYGHEMIQLLDELVTKHQDELDMDLLLQQFMYSSAEELRFWQMTLLPEKWDSYTTAQSK</sequence>
<dbReference type="PANTHER" id="PTHR43198:SF2">
    <property type="entry name" value="SI:CH1073-67J19.1-RELATED"/>
    <property type="match status" value="1"/>
</dbReference>
<evidence type="ECO:0000256" key="6">
    <source>
        <dbReference type="ARBA" id="ARBA00013647"/>
    </source>
</evidence>
<dbReference type="InterPro" id="IPR004305">
    <property type="entry name" value="Thiaminase-2/PQQC"/>
</dbReference>
<organism evidence="10 11">
    <name type="scientific">Leuconostoc garlicum</name>
    <dbReference type="NCBI Taxonomy" id="255248"/>
    <lineage>
        <taxon>Bacteria</taxon>
        <taxon>Bacillati</taxon>
        <taxon>Bacillota</taxon>
        <taxon>Bacilli</taxon>
        <taxon>Lactobacillales</taxon>
        <taxon>Lactobacillaceae</taxon>
        <taxon>Leuconostoc</taxon>
    </lineage>
</organism>
<feature type="domain" description="Thiaminase-2/PQQC" evidence="9">
    <location>
        <begin position="9"/>
        <end position="219"/>
    </location>
</feature>
<evidence type="ECO:0000313" key="11">
    <source>
        <dbReference type="Proteomes" id="UP000188147"/>
    </source>
</evidence>
<dbReference type="Pfam" id="PF03070">
    <property type="entry name" value="TENA_THI-4"/>
    <property type="match status" value="1"/>
</dbReference>
<evidence type="ECO:0000256" key="8">
    <source>
        <dbReference type="ARBA" id="ARBA00048337"/>
    </source>
</evidence>
<dbReference type="EMBL" id="CP016329">
    <property type="protein sequence ID" value="AQN80077.1"/>
    <property type="molecule type" value="Genomic_DNA"/>
</dbReference>
<evidence type="ECO:0000256" key="5">
    <source>
        <dbReference type="ARBA" id="ARBA00012684"/>
    </source>
</evidence>
<accession>A0ABM6HUV8</accession>
<evidence type="ECO:0000256" key="2">
    <source>
        <dbReference type="ARBA" id="ARBA00004948"/>
    </source>
</evidence>
<dbReference type="InterPro" id="IPR050967">
    <property type="entry name" value="Thiamine_Salvage_TenA"/>
</dbReference>
<dbReference type="SUPFAM" id="SSF48613">
    <property type="entry name" value="Heme oxygenase-like"/>
    <property type="match status" value="1"/>
</dbReference>
<evidence type="ECO:0000256" key="1">
    <source>
        <dbReference type="ARBA" id="ARBA00001881"/>
    </source>
</evidence>
<comment type="subunit">
    <text evidence="4">Homotetramer.</text>
</comment>
<dbReference type="PANTHER" id="PTHR43198">
    <property type="entry name" value="BIFUNCTIONAL TH2 PROTEIN"/>
    <property type="match status" value="1"/>
</dbReference>
<comment type="pathway">
    <text evidence="2">Cofactor biosynthesis; thiamine diphosphate biosynthesis.</text>
</comment>
<dbReference type="Proteomes" id="UP000188147">
    <property type="component" value="Chromosome"/>
</dbReference>
<evidence type="ECO:0000256" key="3">
    <source>
        <dbReference type="ARBA" id="ARBA00010264"/>
    </source>
</evidence>
<dbReference type="InterPro" id="IPR016084">
    <property type="entry name" value="Haem_Oase-like_multi-hlx"/>
</dbReference>
<evidence type="ECO:0000256" key="4">
    <source>
        <dbReference type="ARBA" id="ARBA00011881"/>
    </source>
</evidence>
<name>A0ABM6HUV8_9LACO</name>
<dbReference type="RefSeq" id="WP_077282828.1">
    <property type="nucleotide sequence ID" value="NZ_CP016329.1"/>
</dbReference>
<keyword evidence="11" id="KW-1185">Reference proteome</keyword>
<comment type="catalytic activity">
    <reaction evidence="8">
        <text>thiamine + H2O = 5-(2-hydroxyethyl)-4-methylthiazole + 4-amino-5-hydroxymethyl-2-methylpyrimidine + H(+)</text>
        <dbReference type="Rhea" id="RHEA:17509"/>
        <dbReference type="ChEBI" id="CHEBI:15377"/>
        <dbReference type="ChEBI" id="CHEBI:15378"/>
        <dbReference type="ChEBI" id="CHEBI:16892"/>
        <dbReference type="ChEBI" id="CHEBI:17957"/>
        <dbReference type="ChEBI" id="CHEBI:18385"/>
        <dbReference type="EC" id="3.5.99.2"/>
    </reaction>
</comment>
<evidence type="ECO:0000259" key="9">
    <source>
        <dbReference type="Pfam" id="PF03070"/>
    </source>
</evidence>
<evidence type="ECO:0000256" key="7">
    <source>
        <dbReference type="ARBA" id="ARBA00022977"/>
    </source>
</evidence>
<dbReference type="Gene3D" id="1.20.910.10">
    <property type="entry name" value="Heme oxygenase-like"/>
    <property type="match status" value="1"/>
</dbReference>
<dbReference type="EC" id="3.5.99.2" evidence="5"/>
<proteinExistence type="inferred from homology"/>
<keyword evidence="7" id="KW-0784">Thiamine biosynthesis</keyword>
<comment type="catalytic activity">
    <reaction evidence="1">
        <text>4-amino-5-aminomethyl-2-methylpyrimidine + H2O = 4-amino-5-hydroxymethyl-2-methylpyrimidine + NH4(+)</text>
        <dbReference type="Rhea" id="RHEA:31799"/>
        <dbReference type="ChEBI" id="CHEBI:15377"/>
        <dbReference type="ChEBI" id="CHEBI:16892"/>
        <dbReference type="ChEBI" id="CHEBI:28938"/>
        <dbReference type="ChEBI" id="CHEBI:63416"/>
        <dbReference type="EC" id="3.5.99.2"/>
    </reaction>
</comment>
<reference evidence="10 11" key="1">
    <citation type="submission" date="2016-06" db="EMBL/GenBank/DDBJ databases">
        <authorList>
            <person name="Kim H.J."/>
        </authorList>
    </citation>
    <scope>NUCLEOTIDE SEQUENCE [LARGE SCALE GENOMIC DNA]</scope>
    <source>
        <strain evidence="10 11">KFRI01</strain>
    </source>
</reference>
<comment type="similarity">
    <text evidence="3">Belongs to the TenA family.</text>
</comment>